<evidence type="ECO:0000313" key="7">
    <source>
        <dbReference type="EMBL" id="TSH90498.1"/>
    </source>
</evidence>
<evidence type="ECO:0000259" key="6">
    <source>
        <dbReference type="PROSITE" id="PS52015"/>
    </source>
</evidence>
<keyword evidence="5" id="KW-0732">Signal</keyword>
<keyword evidence="8" id="KW-1185">Reference proteome</keyword>
<proteinExistence type="predicted"/>
<dbReference type="GO" id="GO:0016020">
    <property type="term" value="C:membrane"/>
    <property type="evidence" value="ECO:0007669"/>
    <property type="project" value="UniProtKB-SubCell"/>
</dbReference>
<evidence type="ECO:0000256" key="4">
    <source>
        <dbReference type="ARBA" id="ARBA00023136"/>
    </source>
</evidence>
<organism evidence="7 8">
    <name type="scientific">Verticiella sediminum</name>
    <dbReference type="NCBI Taxonomy" id="1247510"/>
    <lineage>
        <taxon>Bacteria</taxon>
        <taxon>Pseudomonadati</taxon>
        <taxon>Pseudomonadota</taxon>
        <taxon>Betaproteobacteria</taxon>
        <taxon>Burkholderiales</taxon>
        <taxon>Alcaligenaceae</taxon>
        <taxon>Verticiella</taxon>
    </lineage>
</organism>
<dbReference type="NCBIfam" id="TIGR01352">
    <property type="entry name" value="tonB_Cterm"/>
    <property type="match status" value="1"/>
</dbReference>
<evidence type="ECO:0000256" key="1">
    <source>
        <dbReference type="ARBA" id="ARBA00004167"/>
    </source>
</evidence>
<dbReference type="PROSITE" id="PS52015">
    <property type="entry name" value="TONB_CTD"/>
    <property type="match status" value="1"/>
</dbReference>
<evidence type="ECO:0000256" key="2">
    <source>
        <dbReference type="ARBA" id="ARBA00022692"/>
    </source>
</evidence>
<dbReference type="AlphaFoldDB" id="A0A556AC96"/>
<dbReference type="InterPro" id="IPR006260">
    <property type="entry name" value="TonB/TolA_C"/>
</dbReference>
<feature type="domain" description="TonB C-terminal" evidence="6">
    <location>
        <begin position="39"/>
        <end position="137"/>
    </location>
</feature>
<dbReference type="Gene3D" id="3.30.1150.10">
    <property type="match status" value="1"/>
</dbReference>
<protein>
    <submittedName>
        <fullName evidence="7">TonB family protein</fullName>
    </submittedName>
</protein>
<gene>
    <name evidence="7" type="ORF">FOZ76_22060</name>
</gene>
<dbReference type="EMBL" id="VLTJ01000039">
    <property type="protein sequence ID" value="TSH90498.1"/>
    <property type="molecule type" value="Genomic_DNA"/>
</dbReference>
<comment type="subcellular location">
    <subcellularLocation>
        <location evidence="1">Membrane</location>
        <topology evidence="1">Single-pass membrane protein</topology>
    </subcellularLocation>
</comment>
<evidence type="ECO:0000256" key="5">
    <source>
        <dbReference type="SAM" id="SignalP"/>
    </source>
</evidence>
<feature type="chain" id="PRO_5022088130" evidence="5">
    <location>
        <begin position="33"/>
        <end position="144"/>
    </location>
</feature>
<feature type="signal peptide" evidence="5">
    <location>
        <begin position="1"/>
        <end position="32"/>
    </location>
</feature>
<dbReference type="Proteomes" id="UP000318405">
    <property type="component" value="Unassembled WGS sequence"/>
</dbReference>
<dbReference type="OrthoDB" id="7583666at2"/>
<keyword evidence="2" id="KW-0812">Transmembrane</keyword>
<accession>A0A556AC96</accession>
<evidence type="ECO:0000313" key="8">
    <source>
        <dbReference type="Proteomes" id="UP000318405"/>
    </source>
</evidence>
<name>A0A556AC96_9BURK</name>
<evidence type="ECO:0000256" key="3">
    <source>
        <dbReference type="ARBA" id="ARBA00022989"/>
    </source>
</evidence>
<comment type="caution">
    <text evidence="7">The sequence shown here is derived from an EMBL/GenBank/DDBJ whole genome shotgun (WGS) entry which is preliminary data.</text>
</comment>
<dbReference type="GO" id="GO:0055085">
    <property type="term" value="P:transmembrane transport"/>
    <property type="evidence" value="ECO:0007669"/>
    <property type="project" value="InterPro"/>
</dbReference>
<keyword evidence="3" id="KW-1133">Transmembrane helix</keyword>
<sequence length="144" mass="15111">MSSSMEFSTMSRLLRRCGLAALLAASVGLAHAQSSVAPPPLKRSPKCDVPFPEAALAQAPAGFQGETLVGISFTVRGEFRSAQLLRSSGNETLDQEALRAAVGARCEPLGNVNDPALKDALIGIPFAFTFDQRQGASAEALPIR</sequence>
<dbReference type="InterPro" id="IPR037682">
    <property type="entry name" value="TonB_C"/>
</dbReference>
<keyword evidence="4" id="KW-0472">Membrane</keyword>
<dbReference type="SUPFAM" id="SSF74653">
    <property type="entry name" value="TolA/TonB C-terminal domain"/>
    <property type="match status" value="1"/>
</dbReference>
<reference evidence="7 8" key="1">
    <citation type="submission" date="2019-07" db="EMBL/GenBank/DDBJ databases">
        <title>Qingshengfaniella alkalisoli gen. nov., sp. nov., isolated from saline soil.</title>
        <authorList>
            <person name="Xu L."/>
            <person name="Huang X.-X."/>
            <person name="Sun J.-Q."/>
        </authorList>
    </citation>
    <scope>NUCLEOTIDE SEQUENCE [LARGE SCALE GENOMIC DNA]</scope>
    <source>
        <strain evidence="7 8">DSM 27279</strain>
    </source>
</reference>